<dbReference type="Pfam" id="PF00248">
    <property type="entry name" value="Aldo_ket_red"/>
    <property type="match status" value="2"/>
</dbReference>
<accession>A0A507B9L0</accession>
<dbReference type="InterPro" id="IPR020471">
    <property type="entry name" value="AKR"/>
</dbReference>
<evidence type="ECO:0000313" key="6">
    <source>
        <dbReference type="EMBL" id="TPX15856.1"/>
    </source>
</evidence>
<keyword evidence="1" id="KW-0560">Oxidoreductase</keyword>
<feature type="active site" description="Proton donor" evidence="2">
    <location>
        <position position="51"/>
    </location>
</feature>
<proteinExistence type="predicted"/>
<keyword evidence="7" id="KW-1185">Reference proteome</keyword>
<protein>
    <recommendedName>
        <fullName evidence="5">NADP-dependent oxidoreductase domain-containing protein</fullName>
    </recommendedName>
</protein>
<feature type="domain" description="NADP-dependent oxidoreductase" evidence="5">
    <location>
        <begin position="18"/>
        <end position="215"/>
    </location>
</feature>
<dbReference type="SUPFAM" id="SSF51430">
    <property type="entry name" value="NAD(P)-linked oxidoreductase"/>
    <property type="match status" value="1"/>
</dbReference>
<dbReference type="InterPro" id="IPR036812">
    <property type="entry name" value="NAD(P)_OxRdtase_dom_sf"/>
</dbReference>
<dbReference type="PANTHER" id="PTHR11732">
    <property type="entry name" value="ALDO/KETO REDUCTASE"/>
    <property type="match status" value="1"/>
</dbReference>
<dbReference type="GO" id="GO:0016616">
    <property type="term" value="F:oxidoreductase activity, acting on the CH-OH group of donors, NAD or NADP as acceptor"/>
    <property type="evidence" value="ECO:0007669"/>
    <property type="project" value="UniProtKB-ARBA"/>
</dbReference>
<feature type="binding site" evidence="3">
    <location>
        <position position="122"/>
    </location>
    <ligand>
        <name>substrate</name>
    </ligand>
</feature>
<dbReference type="RefSeq" id="XP_030997567.1">
    <property type="nucleotide sequence ID" value="XM_031136020.1"/>
</dbReference>
<evidence type="ECO:0000256" key="3">
    <source>
        <dbReference type="PIRSR" id="PIRSR000097-2"/>
    </source>
</evidence>
<evidence type="ECO:0000256" key="2">
    <source>
        <dbReference type="PIRSR" id="PIRSR000097-1"/>
    </source>
</evidence>
<comment type="caution">
    <text evidence="6">The sequence shown here is derived from an EMBL/GenBank/DDBJ whole genome shotgun (WGS) entry which is preliminary data.</text>
</comment>
<dbReference type="Gene3D" id="3.20.20.100">
    <property type="entry name" value="NADP-dependent oxidoreductase domain"/>
    <property type="match status" value="1"/>
</dbReference>
<dbReference type="GeneID" id="41967637"/>
<dbReference type="PROSITE" id="PS00798">
    <property type="entry name" value="ALDOKETO_REDUCTASE_1"/>
    <property type="match status" value="1"/>
</dbReference>
<evidence type="ECO:0000256" key="4">
    <source>
        <dbReference type="PIRSR" id="PIRSR000097-3"/>
    </source>
</evidence>
<gene>
    <name evidence="6" type="ORF">E0L32_000190</name>
</gene>
<feature type="domain" description="NADP-dependent oxidoreductase" evidence="5">
    <location>
        <begin position="232"/>
        <end position="291"/>
    </location>
</feature>
<dbReference type="AlphaFoldDB" id="A0A507B9L0"/>
<reference evidence="6 7" key="1">
    <citation type="submission" date="2019-06" db="EMBL/GenBank/DDBJ databases">
        <title>Draft genome sequence of the filamentous fungus Phialemoniopsis curvata isolated from diesel fuel.</title>
        <authorList>
            <person name="Varaljay V.A."/>
            <person name="Lyon W.J."/>
            <person name="Crouch A.L."/>
            <person name="Drake C.E."/>
            <person name="Hollomon J.M."/>
            <person name="Nadeau L.J."/>
            <person name="Nunn H.S."/>
            <person name="Stevenson B.S."/>
            <person name="Bojanowski C.L."/>
            <person name="Crookes-Goodson W.J."/>
        </authorList>
    </citation>
    <scope>NUCLEOTIDE SEQUENCE [LARGE SCALE GENOMIC DNA]</scope>
    <source>
        <strain evidence="6 7">D216</strain>
    </source>
</reference>
<dbReference type="InterPro" id="IPR018170">
    <property type="entry name" value="Aldo/ket_reductase_CS"/>
</dbReference>
<feature type="site" description="Lowers pKa of active site Tyr" evidence="4">
    <location>
        <position position="89"/>
    </location>
</feature>
<evidence type="ECO:0000259" key="5">
    <source>
        <dbReference type="Pfam" id="PF00248"/>
    </source>
</evidence>
<evidence type="ECO:0000256" key="1">
    <source>
        <dbReference type="ARBA" id="ARBA00023002"/>
    </source>
</evidence>
<name>A0A507B9L0_9PEZI</name>
<dbReference type="OrthoDB" id="416253at2759"/>
<dbReference type="PROSITE" id="PS00062">
    <property type="entry name" value="ALDOKETO_REDUCTASE_2"/>
    <property type="match status" value="1"/>
</dbReference>
<evidence type="ECO:0000313" key="7">
    <source>
        <dbReference type="Proteomes" id="UP000319257"/>
    </source>
</evidence>
<dbReference type="Proteomes" id="UP000319257">
    <property type="component" value="Unassembled WGS sequence"/>
</dbReference>
<dbReference type="InterPro" id="IPR023210">
    <property type="entry name" value="NADP_OxRdtase_dom"/>
</dbReference>
<dbReference type="FunFam" id="3.20.20.100:FF:000002">
    <property type="entry name" value="2,5-diketo-D-gluconic acid reductase A"/>
    <property type="match status" value="1"/>
</dbReference>
<dbReference type="InParanoid" id="A0A507B9L0"/>
<dbReference type="PRINTS" id="PR00069">
    <property type="entry name" value="ALDKETRDTASE"/>
</dbReference>
<sequence length="329" mass="37301">MSMGRKFKLNSGYEIPAVGLGTWLAKPNEVAVAVETALRCGYRHIDAAAIYQNEHEVGEGWKKSGVPREEIFCRLCSSPDPVLVQITSKLWNNNHHPDDVEAALDKTLKDLQTDYLDLYLIHWPVCFVHQGDELFPKDPETNLFLKKEMPIADTWAAMEKLVATGKVRSIGISNFNIEKTEEVLKTAKIVPAVNQIEAHPWLQQHKLFDYLKSKGSHKRLLIMSEDSVIDDPTIRSIAKKLNLDPAQMLISWAVQRGTVVLPKSVTPSRIESNFKDVVLPDAEFEELNKLDKHKRFNLPFDWGVDIFDEVGEAEIERMAKEEAARTKSS</sequence>
<dbReference type="EMBL" id="SKBQ01000001">
    <property type="protein sequence ID" value="TPX15856.1"/>
    <property type="molecule type" value="Genomic_DNA"/>
</dbReference>
<dbReference type="PIRSF" id="PIRSF000097">
    <property type="entry name" value="AKR"/>
    <property type="match status" value="1"/>
</dbReference>
<organism evidence="6 7">
    <name type="scientific">Thyridium curvatum</name>
    <dbReference type="NCBI Taxonomy" id="1093900"/>
    <lineage>
        <taxon>Eukaryota</taxon>
        <taxon>Fungi</taxon>
        <taxon>Dikarya</taxon>
        <taxon>Ascomycota</taxon>
        <taxon>Pezizomycotina</taxon>
        <taxon>Sordariomycetes</taxon>
        <taxon>Sordariomycetidae</taxon>
        <taxon>Thyridiales</taxon>
        <taxon>Thyridiaceae</taxon>
        <taxon>Thyridium</taxon>
    </lineage>
</organism>
<dbReference type="STRING" id="1093900.A0A507B9L0"/>